<reference evidence="1" key="2">
    <citation type="submission" date="2025-09" db="UniProtKB">
        <authorList>
            <consortium name="Ensembl"/>
        </authorList>
    </citation>
    <scope>IDENTIFICATION</scope>
</reference>
<sequence>MSYYYEQCKQPCLPPPICLQKCAKCPEPCAAQCHDQMCPPAKCHQVCPPAKCHQMCPPAVWDSLCPPAKCHQVCPPAIRGSEDLQPLQEILLGPQVALVTRSVTRTIPGKPGFGIFISPLSHPRYPGFPAFPCLSVGTFQVPLAPSLI</sequence>
<evidence type="ECO:0000313" key="1">
    <source>
        <dbReference type="Ensembl" id="ENSCCEP00000007353.1"/>
    </source>
</evidence>
<reference evidence="1" key="1">
    <citation type="submission" date="2025-08" db="UniProtKB">
        <authorList>
            <consortium name="Ensembl"/>
        </authorList>
    </citation>
    <scope>IDENTIFICATION</scope>
</reference>
<dbReference type="Ensembl" id="ENSCCET00000011841.1">
    <property type="protein sequence ID" value="ENSCCEP00000007353.1"/>
    <property type="gene ID" value="ENSCCEG00000007757.1"/>
</dbReference>
<dbReference type="AlphaFoldDB" id="A0A8C0UI34"/>
<protein>
    <submittedName>
        <fullName evidence="1">Uncharacterized protein</fullName>
    </submittedName>
</protein>
<dbReference type="Proteomes" id="UP000694410">
    <property type="component" value="Unplaced"/>
</dbReference>
<accession>A0A8C0UI34</accession>
<name>A0A8C0UI34_CYACU</name>
<evidence type="ECO:0000313" key="2">
    <source>
        <dbReference type="Proteomes" id="UP000694410"/>
    </source>
</evidence>
<organism evidence="1 2">
    <name type="scientific">Cyanistes caeruleus</name>
    <name type="common">Eurasian blue tit</name>
    <name type="synonym">Parus caeruleus</name>
    <dbReference type="NCBI Taxonomy" id="156563"/>
    <lineage>
        <taxon>Eukaryota</taxon>
        <taxon>Metazoa</taxon>
        <taxon>Chordata</taxon>
        <taxon>Craniata</taxon>
        <taxon>Vertebrata</taxon>
        <taxon>Euteleostomi</taxon>
        <taxon>Archelosauria</taxon>
        <taxon>Archosauria</taxon>
        <taxon>Dinosauria</taxon>
        <taxon>Saurischia</taxon>
        <taxon>Theropoda</taxon>
        <taxon>Coelurosauria</taxon>
        <taxon>Aves</taxon>
        <taxon>Neognathae</taxon>
        <taxon>Neoaves</taxon>
        <taxon>Telluraves</taxon>
        <taxon>Australaves</taxon>
        <taxon>Passeriformes</taxon>
        <taxon>Paridae</taxon>
        <taxon>Cyanistes</taxon>
    </lineage>
</organism>
<dbReference type="PRINTS" id="PR00021">
    <property type="entry name" value="PRORICH"/>
</dbReference>
<keyword evidence="2" id="KW-1185">Reference proteome</keyword>
<proteinExistence type="predicted"/>